<dbReference type="Proteomes" id="UP001638806">
    <property type="component" value="Unassembled WGS sequence"/>
</dbReference>
<sequence>MRGHPAIRVACDDKATAATAGCRTERAVVGLRLSGRRCAVRPTISPTADEDFGHGQPPIACGGAGDDPASQLGHVTTKGNHNDVDPGSIRSERGTVPYNARTTIGTFTRPVASLLRRDISTREESRQGPAALGPELHDSHHGLAVAGGGGGGGVA</sequence>
<dbReference type="EMBL" id="JBGNUJ010000008">
    <property type="protein sequence ID" value="KAL3955995.1"/>
    <property type="molecule type" value="Genomic_DNA"/>
</dbReference>
<reference evidence="1" key="1">
    <citation type="submission" date="2024-12" db="EMBL/GenBank/DDBJ databases">
        <title>Comparative genomics and development of molecular markers within Purpureocillium lilacinum and among Purpureocillium species.</title>
        <authorList>
            <person name="Yeh Z.-Y."/>
            <person name="Ni N.-T."/>
            <person name="Lo P.-H."/>
            <person name="Mushyakhwo K."/>
            <person name="Lin C.-F."/>
            <person name="Nai Y.-S."/>
        </authorList>
    </citation>
    <scope>NUCLEOTIDE SEQUENCE</scope>
    <source>
        <strain evidence="1">NCHU-NPUST-175</strain>
    </source>
</reference>
<comment type="caution">
    <text evidence="1">The sequence shown here is derived from an EMBL/GenBank/DDBJ whole genome shotgun (WGS) entry which is preliminary data.</text>
</comment>
<name>A0ACC4DHX8_PURLI</name>
<organism evidence="1 2">
    <name type="scientific">Purpureocillium lilacinum</name>
    <name type="common">Paecilomyces lilacinus</name>
    <dbReference type="NCBI Taxonomy" id="33203"/>
    <lineage>
        <taxon>Eukaryota</taxon>
        <taxon>Fungi</taxon>
        <taxon>Dikarya</taxon>
        <taxon>Ascomycota</taxon>
        <taxon>Pezizomycotina</taxon>
        <taxon>Sordariomycetes</taxon>
        <taxon>Hypocreomycetidae</taxon>
        <taxon>Hypocreales</taxon>
        <taxon>Ophiocordycipitaceae</taxon>
        <taxon>Purpureocillium</taxon>
    </lineage>
</organism>
<gene>
    <name evidence="1" type="ORF">ACCO45_008841</name>
</gene>
<evidence type="ECO:0000313" key="2">
    <source>
        <dbReference type="Proteomes" id="UP001638806"/>
    </source>
</evidence>
<keyword evidence="2" id="KW-1185">Reference proteome</keyword>
<proteinExistence type="predicted"/>
<accession>A0ACC4DHX8</accession>
<protein>
    <submittedName>
        <fullName evidence="1">Uncharacterized protein</fullName>
    </submittedName>
</protein>
<evidence type="ECO:0000313" key="1">
    <source>
        <dbReference type="EMBL" id="KAL3955995.1"/>
    </source>
</evidence>